<comment type="caution">
    <text evidence="3">The sequence shown here is derived from an EMBL/GenBank/DDBJ whole genome shotgun (WGS) entry which is preliminary data.</text>
</comment>
<dbReference type="InterPro" id="IPR014001">
    <property type="entry name" value="Helicase_ATP-bd"/>
</dbReference>
<dbReference type="Pfam" id="PF00271">
    <property type="entry name" value="Helicase_C"/>
    <property type="match status" value="1"/>
</dbReference>
<dbReference type="GO" id="GO:0005524">
    <property type="term" value="F:ATP binding"/>
    <property type="evidence" value="ECO:0007669"/>
    <property type="project" value="InterPro"/>
</dbReference>
<dbReference type="AlphaFoldDB" id="A0A9X5GTX5"/>
<dbReference type="InterPro" id="IPR027417">
    <property type="entry name" value="P-loop_NTPase"/>
</dbReference>
<dbReference type="InterPro" id="IPR001650">
    <property type="entry name" value="Helicase_C-like"/>
</dbReference>
<evidence type="ECO:0000313" key="3">
    <source>
        <dbReference type="EMBL" id="NBJ94466.1"/>
    </source>
</evidence>
<dbReference type="Proteomes" id="UP001154420">
    <property type="component" value="Unassembled WGS sequence"/>
</dbReference>
<keyword evidence="3" id="KW-0547">Nucleotide-binding</keyword>
<dbReference type="PANTHER" id="PTHR33418">
    <property type="entry name" value="HELICASE-ASSOCIATED"/>
    <property type="match status" value="1"/>
</dbReference>
<dbReference type="Gene3D" id="6.10.140.530">
    <property type="match status" value="3"/>
</dbReference>
<reference evidence="3" key="1">
    <citation type="submission" date="2018-09" db="EMBL/GenBank/DDBJ databases">
        <title>Murine metabolic-syndrome-specific gut microbial biobank.</title>
        <authorList>
            <person name="Liu C."/>
        </authorList>
    </citation>
    <scope>NUCLEOTIDE SEQUENCE</scope>
    <source>
        <strain evidence="3">D42-62</strain>
    </source>
</reference>
<name>A0A9X5GTX5_9FIRM</name>
<accession>A0A9X5GTX5</accession>
<dbReference type="Gene3D" id="3.40.50.300">
    <property type="entry name" value="P-loop containing nucleotide triphosphate hydrolases"/>
    <property type="match status" value="2"/>
</dbReference>
<sequence length="761" mass="89230">MRVADDLKPHNRETIEKILDFFRTERKCCAIQATGTGKTFLILRLLEIFNDEGKDAVIFAPNREIIKQTKKRMQKFGLNNATFYTYQKLAKMADEEIPDIKADLIVCDELHRTGAKTWGQKFEVLVNSHLDSKVFGVTATPLRCADGRDMAEEYFDGNKACDISLAEALVREIIPVMPLYVSALYTFEEEYQKMSDKISKANNSNEEKADLQKELLTAKQQLEKANGIPEIIKKYITSYNGKYLVFCKDKKHLYVMKDVVVGWFREAGYGGKIFEYPYYSNNSEVKKNLQNFENNKEGGLKLLFIIDKLNEGLHLEEVHGCILLRTTVSNIIYYQQIGRAIDAGSNEQRVILDLVSNFNSLKSFNLKKELDEKVRERKEGKFSDCSEDFEIDKFDVVDCVQECVDVFNTIDNILYGEWDIKISALQQYYEREGHSRVPQNHIEWINDREIKLGAFVAWIRQGNYTMTKERIDQLTEVQFVYDTNEYKWDIFLEGLEEYKKQYGDCNVPYQYIITKNNQQIKLGWMCSSLRTREKRGVVDKTLICKLEEMGFIWDVEKYMFMKSIEKLKQFCKDRKCLISEIKQIHNDKEQCQVFRFVNKQKKNLQRGLYDYGKYAYKKEILKSIGITEECADTSWEFMFNEWVIAKEKFGNKIPGKYKAANGNNLRNWVIVQRVKANNGTFSDERFNKLKDNGFIFEKNYNNVKRINIYHKGKFLNRFDSIKDAKDKCQLLYGIKFDGKVIAEILNGKRKDYHGYFFEEVV</sequence>
<dbReference type="PANTHER" id="PTHR33418:SF1">
    <property type="entry name" value="HELICASE-ASSOCIATED DOMAIN-CONTAINING PROTEIN"/>
    <property type="match status" value="1"/>
</dbReference>
<evidence type="ECO:0000259" key="2">
    <source>
        <dbReference type="PROSITE" id="PS51194"/>
    </source>
</evidence>
<dbReference type="RefSeq" id="WP_160561493.1">
    <property type="nucleotide sequence ID" value="NZ_QZDT01000040.1"/>
</dbReference>
<dbReference type="SMART" id="SM00487">
    <property type="entry name" value="DEXDc"/>
    <property type="match status" value="1"/>
</dbReference>
<dbReference type="GO" id="GO:0016787">
    <property type="term" value="F:hydrolase activity"/>
    <property type="evidence" value="ECO:0007669"/>
    <property type="project" value="InterPro"/>
</dbReference>
<keyword evidence="3" id="KW-0067">ATP-binding</keyword>
<gene>
    <name evidence="3" type="ORF">D5281_18220</name>
</gene>
<evidence type="ECO:0000256" key="1">
    <source>
        <dbReference type="SAM" id="Coils"/>
    </source>
</evidence>
<dbReference type="Pfam" id="PF04851">
    <property type="entry name" value="ResIII"/>
    <property type="match status" value="1"/>
</dbReference>
<keyword evidence="3" id="KW-0378">Hydrolase</keyword>
<dbReference type="SUPFAM" id="SSF52540">
    <property type="entry name" value="P-loop containing nucleoside triphosphate hydrolases"/>
    <property type="match status" value="1"/>
</dbReference>
<dbReference type="GO" id="GO:0004386">
    <property type="term" value="F:helicase activity"/>
    <property type="evidence" value="ECO:0007669"/>
    <property type="project" value="UniProtKB-KW"/>
</dbReference>
<keyword evidence="4" id="KW-1185">Reference proteome</keyword>
<proteinExistence type="predicted"/>
<dbReference type="PROSITE" id="PS51194">
    <property type="entry name" value="HELICASE_CTER"/>
    <property type="match status" value="1"/>
</dbReference>
<keyword evidence="3" id="KW-0347">Helicase</keyword>
<organism evidence="3 4">
    <name type="scientific">Parablautia muri</name>
    <dbReference type="NCBI Taxonomy" id="2320879"/>
    <lineage>
        <taxon>Bacteria</taxon>
        <taxon>Bacillati</taxon>
        <taxon>Bacillota</taxon>
        <taxon>Clostridia</taxon>
        <taxon>Lachnospirales</taxon>
        <taxon>Lachnospiraceae</taxon>
        <taxon>Parablautia</taxon>
    </lineage>
</organism>
<feature type="coiled-coil region" evidence="1">
    <location>
        <begin position="194"/>
        <end position="228"/>
    </location>
</feature>
<dbReference type="OrthoDB" id="9802848at2"/>
<dbReference type="GO" id="GO:0003677">
    <property type="term" value="F:DNA binding"/>
    <property type="evidence" value="ECO:0007669"/>
    <property type="project" value="InterPro"/>
</dbReference>
<dbReference type="Pfam" id="PF03457">
    <property type="entry name" value="HA"/>
    <property type="match status" value="2"/>
</dbReference>
<protein>
    <submittedName>
        <fullName evidence="3">DEAD/DEAH box helicase</fullName>
    </submittedName>
</protein>
<dbReference type="EMBL" id="QZDT01000040">
    <property type="protein sequence ID" value="NBJ94466.1"/>
    <property type="molecule type" value="Genomic_DNA"/>
</dbReference>
<dbReference type="InterPro" id="IPR006935">
    <property type="entry name" value="Helicase/UvrB_N"/>
</dbReference>
<feature type="domain" description="Helicase C-terminal" evidence="2">
    <location>
        <begin position="231"/>
        <end position="381"/>
    </location>
</feature>
<dbReference type="InterPro" id="IPR005114">
    <property type="entry name" value="Helicase_assoc"/>
</dbReference>
<evidence type="ECO:0000313" key="4">
    <source>
        <dbReference type="Proteomes" id="UP001154420"/>
    </source>
</evidence>
<keyword evidence="1" id="KW-0175">Coiled coil</keyword>